<gene>
    <name evidence="7" type="ORF">KUV23_04735</name>
</gene>
<protein>
    <submittedName>
        <fullName evidence="7">Heavy-metal-associated domain-containing protein</fullName>
    </submittedName>
</protein>
<proteinExistence type="predicted"/>
<evidence type="ECO:0000259" key="6">
    <source>
        <dbReference type="PROSITE" id="PS50846"/>
    </source>
</evidence>
<evidence type="ECO:0000256" key="5">
    <source>
        <dbReference type="SAM" id="Phobius"/>
    </source>
</evidence>
<sequence>MTKTYKIEGMTCGGCVASVKKQFDESEAISETNIQLDFPQAKISFTNEIEIETLQSIINKAGNYTIKEIEEKSQNIELALPEKSIHTYKPLLLIVSFIAVVSALSQFPFSSFSFMLWMRHYMAGFFIVFSFFKLLNLQGFANSYSMYDIIAEKWKSWGYAYPFVELVLGLLYLTNIAPLATNISTALILGISSVGVIKSNMDKKKIKCACLGDVFNLPMSKVTIVEDLSMIGMSLIMLLQNRIL</sequence>
<dbReference type="InterPro" id="IPR036163">
    <property type="entry name" value="HMA_dom_sf"/>
</dbReference>
<organism evidence="7 8">
    <name type="scientific">Algoriphagus marincola</name>
    <dbReference type="NCBI Taxonomy" id="264027"/>
    <lineage>
        <taxon>Bacteria</taxon>
        <taxon>Pseudomonadati</taxon>
        <taxon>Bacteroidota</taxon>
        <taxon>Cytophagia</taxon>
        <taxon>Cytophagales</taxon>
        <taxon>Cyclobacteriaceae</taxon>
        <taxon>Algoriphagus</taxon>
    </lineage>
</organism>
<evidence type="ECO:0000256" key="1">
    <source>
        <dbReference type="ARBA" id="ARBA00004141"/>
    </source>
</evidence>
<reference evidence="7 8" key="1">
    <citation type="submission" date="2021-06" db="EMBL/GenBank/DDBJ databases">
        <title>44 bacteria genomes isolated from Dapeng, Shenzhen.</title>
        <authorList>
            <person name="Zheng W."/>
            <person name="Yu S."/>
            <person name="Huang Y."/>
        </authorList>
    </citation>
    <scope>NUCLEOTIDE SEQUENCE [LARGE SCALE GENOMIC DNA]</scope>
    <source>
        <strain evidence="7 8">DP5N14-6</strain>
    </source>
</reference>
<dbReference type="Pfam" id="PF07291">
    <property type="entry name" value="MauE"/>
    <property type="match status" value="1"/>
</dbReference>
<dbReference type="Pfam" id="PF00403">
    <property type="entry name" value="HMA"/>
    <property type="match status" value="1"/>
</dbReference>
<evidence type="ECO:0000256" key="4">
    <source>
        <dbReference type="ARBA" id="ARBA00023136"/>
    </source>
</evidence>
<dbReference type="EMBL" id="JAHVHP010000001">
    <property type="protein sequence ID" value="MBY5950265.1"/>
    <property type="molecule type" value="Genomic_DNA"/>
</dbReference>
<comment type="caution">
    <text evidence="7">The sequence shown here is derived from an EMBL/GenBank/DDBJ whole genome shotgun (WGS) entry which is preliminary data.</text>
</comment>
<dbReference type="SUPFAM" id="SSF55008">
    <property type="entry name" value="HMA, heavy metal-associated domain"/>
    <property type="match status" value="1"/>
</dbReference>
<keyword evidence="3 5" id="KW-1133">Transmembrane helix</keyword>
<keyword evidence="4 5" id="KW-0472">Membrane</keyword>
<evidence type="ECO:0000256" key="3">
    <source>
        <dbReference type="ARBA" id="ARBA00022989"/>
    </source>
</evidence>
<dbReference type="PROSITE" id="PS50846">
    <property type="entry name" value="HMA_2"/>
    <property type="match status" value="1"/>
</dbReference>
<keyword evidence="8" id="KW-1185">Reference proteome</keyword>
<name>A0ABS7N1Q2_9BACT</name>
<feature type="transmembrane region" description="Helical" evidence="5">
    <location>
        <begin position="156"/>
        <end position="173"/>
    </location>
</feature>
<dbReference type="InterPro" id="IPR009908">
    <property type="entry name" value="Methylamine_util_MauE"/>
</dbReference>
<evidence type="ECO:0000256" key="2">
    <source>
        <dbReference type="ARBA" id="ARBA00022692"/>
    </source>
</evidence>
<comment type="subcellular location">
    <subcellularLocation>
        <location evidence="1">Membrane</location>
        <topology evidence="1">Multi-pass membrane protein</topology>
    </subcellularLocation>
</comment>
<dbReference type="InterPro" id="IPR006121">
    <property type="entry name" value="HMA_dom"/>
</dbReference>
<feature type="transmembrane region" description="Helical" evidence="5">
    <location>
        <begin position="91"/>
        <end position="109"/>
    </location>
</feature>
<dbReference type="Gene3D" id="3.30.70.100">
    <property type="match status" value="1"/>
</dbReference>
<keyword evidence="2 5" id="KW-0812">Transmembrane</keyword>
<feature type="domain" description="HMA" evidence="6">
    <location>
        <begin position="1"/>
        <end position="70"/>
    </location>
</feature>
<dbReference type="CDD" id="cd00371">
    <property type="entry name" value="HMA"/>
    <property type="match status" value="1"/>
</dbReference>
<evidence type="ECO:0000313" key="7">
    <source>
        <dbReference type="EMBL" id="MBY5950265.1"/>
    </source>
</evidence>
<accession>A0ABS7N1Q2</accession>
<feature type="transmembrane region" description="Helical" evidence="5">
    <location>
        <begin position="179"/>
        <end position="197"/>
    </location>
</feature>
<dbReference type="Proteomes" id="UP000766609">
    <property type="component" value="Unassembled WGS sequence"/>
</dbReference>
<feature type="transmembrane region" description="Helical" evidence="5">
    <location>
        <begin position="115"/>
        <end position="135"/>
    </location>
</feature>
<evidence type="ECO:0000313" key="8">
    <source>
        <dbReference type="Proteomes" id="UP000766609"/>
    </source>
</evidence>